<dbReference type="Proteomes" id="UP000199144">
    <property type="component" value="Unassembled WGS sequence"/>
</dbReference>
<organism evidence="1 2">
    <name type="scientific">Shimia aestuarii</name>
    <dbReference type="NCBI Taxonomy" id="254406"/>
    <lineage>
        <taxon>Bacteria</taxon>
        <taxon>Pseudomonadati</taxon>
        <taxon>Pseudomonadota</taxon>
        <taxon>Alphaproteobacteria</taxon>
        <taxon>Rhodobacterales</taxon>
        <taxon>Roseobacteraceae</taxon>
    </lineage>
</organism>
<evidence type="ECO:0000313" key="2">
    <source>
        <dbReference type="Proteomes" id="UP000199144"/>
    </source>
</evidence>
<protein>
    <recommendedName>
        <fullName evidence="3">Transcriptional regulator, AlpA family</fullName>
    </recommendedName>
</protein>
<evidence type="ECO:0008006" key="3">
    <source>
        <dbReference type="Google" id="ProtNLM"/>
    </source>
</evidence>
<reference evidence="1 2" key="1">
    <citation type="submission" date="2016-10" db="EMBL/GenBank/DDBJ databases">
        <authorList>
            <person name="de Groot N.N."/>
        </authorList>
    </citation>
    <scope>NUCLEOTIDE SEQUENCE [LARGE SCALE GENOMIC DNA]</scope>
    <source>
        <strain evidence="1 2">DSM 15283</strain>
    </source>
</reference>
<accession>A0A1I4RPU8</accession>
<evidence type="ECO:0000313" key="1">
    <source>
        <dbReference type="EMBL" id="SFM54238.1"/>
    </source>
</evidence>
<keyword evidence="2" id="KW-1185">Reference proteome</keyword>
<dbReference type="OrthoDB" id="9806994at2"/>
<name>A0A1I4RPU8_9RHOB</name>
<dbReference type="RefSeq" id="WP_093095544.1">
    <property type="nucleotide sequence ID" value="NZ_FOTQ01000008.1"/>
</dbReference>
<proteinExistence type="predicted"/>
<dbReference type="AlphaFoldDB" id="A0A1I4RPU8"/>
<sequence length="66" mass="7723">MQSRRETRLLSRVEVEEQYGIPKRYLEIAATRGEGPSIVRIGRLVRYRVCDIQKWLENSVEDMGNA</sequence>
<dbReference type="EMBL" id="FOTQ01000008">
    <property type="protein sequence ID" value="SFM54238.1"/>
    <property type="molecule type" value="Genomic_DNA"/>
</dbReference>
<gene>
    <name evidence="1" type="ORF">SAMN04488042_108169</name>
</gene>
<dbReference type="STRING" id="254406.SAMN04488042_108169"/>